<accession>A0A1C1D2N4</accession>
<dbReference type="InterPro" id="IPR034862">
    <property type="entry name" value="Fungal_Mei2-like_RRM3"/>
</dbReference>
<dbReference type="PROSITE" id="PS50102">
    <property type="entry name" value="RRM"/>
    <property type="match status" value="1"/>
</dbReference>
<dbReference type="Proteomes" id="UP000094526">
    <property type="component" value="Unassembled WGS sequence"/>
</dbReference>
<evidence type="ECO:0000256" key="3">
    <source>
        <dbReference type="SAM" id="MobiDB-lite"/>
    </source>
</evidence>
<organism evidence="5 6">
    <name type="scientific">Cladophialophora carrionii</name>
    <dbReference type="NCBI Taxonomy" id="86049"/>
    <lineage>
        <taxon>Eukaryota</taxon>
        <taxon>Fungi</taxon>
        <taxon>Dikarya</taxon>
        <taxon>Ascomycota</taxon>
        <taxon>Pezizomycotina</taxon>
        <taxon>Eurotiomycetes</taxon>
        <taxon>Chaetothyriomycetidae</taxon>
        <taxon>Chaetothyriales</taxon>
        <taxon>Herpotrichiellaceae</taxon>
        <taxon>Cladophialophora</taxon>
    </lineage>
</organism>
<dbReference type="SUPFAM" id="SSF54928">
    <property type="entry name" value="RNA-binding domain, RBD"/>
    <property type="match status" value="1"/>
</dbReference>
<evidence type="ECO:0000313" key="6">
    <source>
        <dbReference type="Proteomes" id="UP000094526"/>
    </source>
</evidence>
<feature type="region of interest" description="Disordered" evidence="3">
    <location>
        <begin position="1"/>
        <end position="49"/>
    </location>
</feature>
<keyword evidence="1 2" id="KW-0694">RNA-binding</keyword>
<name>A0A1C1D2N4_9EURO</name>
<dbReference type="PANTHER" id="PTHR23189">
    <property type="entry name" value="RNA RECOGNITION MOTIF-CONTAINING"/>
    <property type="match status" value="1"/>
</dbReference>
<dbReference type="InterPro" id="IPR000504">
    <property type="entry name" value="RRM_dom"/>
</dbReference>
<feature type="region of interest" description="Disordered" evidence="3">
    <location>
        <begin position="669"/>
        <end position="711"/>
    </location>
</feature>
<dbReference type="GO" id="GO:0003723">
    <property type="term" value="F:RNA binding"/>
    <property type="evidence" value="ECO:0007669"/>
    <property type="project" value="UniProtKB-UniRule"/>
</dbReference>
<evidence type="ECO:0000256" key="1">
    <source>
        <dbReference type="ARBA" id="ARBA00022884"/>
    </source>
</evidence>
<dbReference type="eggNOG" id="KOG4660">
    <property type="taxonomic scope" value="Eukaryota"/>
</dbReference>
<dbReference type="AlphaFoldDB" id="A0A1C1D2N4"/>
<feature type="domain" description="RRM" evidence="4">
    <location>
        <begin position="437"/>
        <end position="521"/>
    </location>
</feature>
<feature type="compositionally biased region" description="Basic and acidic residues" evidence="3">
    <location>
        <begin position="683"/>
        <end position="694"/>
    </location>
</feature>
<proteinExistence type="predicted"/>
<dbReference type="EMBL" id="LGRB01000003">
    <property type="protein sequence ID" value="OCT55032.1"/>
    <property type="molecule type" value="Genomic_DNA"/>
</dbReference>
<sequence>MSPHGAAMSSSPHSVDETTNHGTPSTNITAFTPEAVSGTKGRVVDSARRPVRTLRPGQLTLANLSDESEEDIFLSAPSTKGTQLSPTAEVFTPTLPTTFMKKDAEDQAGNIIPAEEYDEPIRAPRQFEFFPNGVPAARRAEVEKSVRIHQFGLIDINQVPFNNVARIYVHDITITDGVFSTDEGFSRSFLVSGVPFGFPSRVIGQHFTVERFPSLRGVNATKLPSGLFVVSCSDIREAKQAVAVAKSILPFATLMPCSGKTYAREIGADPNLASDYEGQMILSIYYNPNAAAPPVEAHPVIAEIKRLLDQCGDVKAFHTCTSLQTHVREIRVEFYNADHVDVAKDVVRGTVIQGCVLDARPYQPDVRVPIDDEEEIEAFHQLSITGRSRVPVDDDDYARLAHTIHRDGLHRGRRVAQNMNHNAVDVARIQAGLDVRTTIMLRNIPNRVDQPMLKTLLDVTSRGRYDFMYLRIDFANNCNVGYAFINFIDAQSIIPFVLARAGKRWNCFNSDKVAEVSYATIQGKDCLVQKFRNSSVMLEHPAFRPKLFLAGNFPNAGQEEPFPGPDNQSKMRRSVENAEHVGLFVPLHADHQYWYPQPFAPAPAFQQRNPVVRPAGRFNHEENRRRGVYLPPARIVKPEPMEPKDFPQDPSPTHRRIPFLVDIRSPYDPFAGRPSASTQGQAYREEQRRRRSQFDRGTPGAEHELGVAPRYRLQDPALEPVNHMHLQHF</sequence>
<gene>
    <name evidence="5" type="ORF">CLCR_02761</name>
</gene>
<dbReference type="InterPro" id="IPR007201">
    <property type="entry name" value="Mei2-like_Rrm_C"/>
</dbReference>
<evidence type="ECO:0000259" key="4">
    <source>
        <dbReference type="PROSITE" id="PS50102"/>
    </source>
</evidence>
<dbReference type="STRING" id="86049.A0A1C1D2N4"/>
<keyword evidence="6" id="KW-1185">Reference proteome</keyword>
<dbReference type="OrthoDB" id="417481at2759"/>
<comment type="caution">
    <text evidence="5">The sequence shown here is derived from an EMBL/GenBank/DDBJ whole genome shotgun (WGS) entry which is preliminary data.</text>
</comment>
<dbReference type="VEuPathDB" id="FungiDB:G647_05124"/>
<evidence type="ECO:0000313" key="5">
    <source>
        <dbReference type="EMBL" id="OCT55032.1"/>
    </source>
</evidence>
<feature type="compositionally biased region" description="Polar residues" evidence="3">
    <location>
        <begin position="20"/>
        <end position="30"/>
    </location>
</feature>
<protein>
    <submittedName>
        <fullName evidence="5">Meiosis protein MEI2</fullName>
    </submittedName>
</protein>
<dbReference type="VEuPathDB" id="FungiDB:CLCR_02761"/>
<reference evidence="6" key="1">
    <citation type="submission" date="2015-07" db="EMBL/GenBank/DDBJ databases">
        <authorList>
            <person name="Teixeira M.M."/>
            <person name="Souza R.C."/>
            <person name="Almeida L.G."/>
            <person name="Vicente V.A."/>
            <person name="de Hoog S."/>
            <person name="Bocca A.L."/>
            <person name="de Almeida S.R."/>
            <person name="Vasconcelos A.T."/>
            <person name="Felipe M.S."/>
        </authorList>
    </citation>
    <scope>NUCLEOTIDE SEQUENCE [LARGE SCALE GENOMIC DNA]</scope>
    <source>
        <strain evidence="6">KSF</strain>
    </source>
</reference>
<dbReference type="Pfam" id="PF04059">
    <property type="entry name" value="RRM_2"/>
    <property type="match status" value="1"/>
</dbReference>
<dbReference type="InterPro" id="IPR035979">
    <property type="entry name" value="RBD_domain_sf"/>
</dbReference>
<dbReference type="CDD" id="cd12532">
    <property type="entry name" value="RRM3_MEI2_fungi"/>
    <property type="match status" value="1"/>
</dbReference>
<evidence type="ECO:0000256" key="2">
    <source>
        <dbReference type="PROSITE-ProRule" id="PRU00176"/>
    </source>
</evidence>